<dbReference type="NCBIfam" id="TIGR01494">
    <property type="entry name" value="ATPase_P-type"/>
    <property type="match status" value="2"/>
</dbReference>
<dbReference type="EMBL" id="PJQY01003112">
    <property type="protein sequence ID" value="PQM40025.1"/>
    <property type="molecule type" value="Genomic_DNA"/>
</dbReference>
<dbReference type="InterPro" id="IPR023299">
    <property type="entry name" value="ATPase_P-typ_cyto_dom_N"/>
</dbReference>
<keyword evidence="16 19" id="KW-0472">Membrane</keyword>
<evidence type="ECO:0000259" key="21">
    <source>
        <dbReference type="Pfam" id="PF00689"/>
    </source>
</evidence>
<feature type="transmembrane region" description="Helical" evidence="19">
    <location>
        <begin position="278"/>
        <end position="295"/>
    </location>
</feature>
<evidence type="ECO:0000256" key="7">
    <source>
        <dbReference type="ARBA" id="ARBA00022741"/>
    </source>
</evidence>
<evidence type="ECO:0000256" key="2">
    <source>
        <dbReference type="ARBA" id="ARBA00006124"/>
    </source>
</evidence>
<dbReference type="GO" id="GO:0005388">
    <property type="term" value="F:P-type calcium transporter activity"/>
    <property type="evidence" value="ECO:0007669"/>
    <property type="project" value="UniProtKB-EC"/>
</dbReference>
<keyword evidence="11" id="KW-0112">Calmodulin-binding</keyword>
<comment type="function">
    <text evidence="18">This magnesium-dependent enzyme catalyzes the hydrolysis of ATP coupled with the translocation of calcium from the cytosol out of the cell or into organelles.</text>
</comment>
<dbReference type="FunFam" id="3.40.50.1000:FF:000018">
    <property type="entry name" value="Calcium-transporting ATPase"/>
    <property type="match status" value="1"/>
</dbReference>
<dbReference type="AlphaFoldDB" id="A0A314UR90"/>
<comment type="caution">
    <text evidence="19">Lacks conserved residue(s) required for the propagation of feature annotation.</text>
</comment>
<dbReference type="Pfam" id="PF08282">
    <property type="entry name" value="Hydrolase_3"/>
    <property type="match status" value="1"/>
</dbReference>
<comment type="catalytic activity">
    <reaction evidence="17 19">
        <text>Ca(2+)(in) + ATP + H2O = Ca(2+)(out) + ADP + phosphate + H(+)</text>
        <dbReference type="Rhea" id="RHEA:18105"/>
        <dbReference type="ChEBI" id="CHEBI:15377"/>
        <dbReference type="ChEBI" id="CHEBI:15378"/>
        <dbReference type="ChEBI" id="CHEBI:29108"/>
        <dbReference type="ChEBI" id="CHEBI:30616"/>
        <dbReference type="ChEBI" id="CHEBI:43474"/>
        <dbReference type="ChEBI" id="CHEBI:456216"/>
        <dbReference type="EC" id="7.2.2.10"/>
    </reaction>
</comment>
<evidence type="ECO:0000256" key="14">
    <source>
        <dbReference type="ARBA" id="ARBA00022990"/>
    </source>
</evidence>
<dbReference type="OrthoDB" id="3352408at2759"/>
<keyword evidence="7 19" id="KW-0547">Nucleotide-binding</keyword>
<feature type="transmembrane region" description="Helical" evidence="19">
    <location>
        <begin position="903"/>
        <end position="921"/>
    </location>
</feature>
<keyword evidence="15 19" id="KW-0406">Ion transport</keyword>
<sequence>MLSSGSDCSKSLLDDLDINLRAKRRWRMAYLALRVVRVMLELPKEIISRASNYEGDDEIVHYSFVSNIEHDEDAGLKEMAKEKDLSTAPSKPGGVFTAGLATSDYTKSHYDYGKLLHDITTIAFTRAKKRWRMAFAAIYAVRAMLSLPKEIVAKRNNYKHHSEIFHSFSHTAPDIEPNTALDLKPRTKSQTDAYGFVPNLDFDHAGLTTMVKERNLGAVNESGGVKGIAASLRTNPENGIYGNDLHVNKRREVYGSNTYHKQPPKGLLYFVMDALKDTTILILCVCAALSLGFGIKEHGAKEGWYEGGSIFVAVFIVIAVSALSNFRQELQFDKLSKISSNIKVEVLRDRQRQVVSIFDIVVGDVVFLNLGDQIPADGLFLDGHSLQVDESSMTGESDHVEVDSAKNPFLLSGAKVVDGYARMLVTSVGMNTAWGEMMSSISQDTNERTPLQARLDKLTSSIGKVGLIVAFLVLVVLLIRYFTGNTKDEYGNKEYSGSNKNIDNVLNGVVRIVSAAVTIVVVAIPEGLPLAVTLTLAYSMKRMMKDQAMVRKLQACETMGSATVICTDKTGVGLNTTGSVYIPLSGSKPDISGSPTEKAILYWAVSDLGMDMEKMKLSYDILHVETFNSDKKRSGVLIKKKEDKSIHVHWKGAAEMIVAMCSSYYETDGAIKSLDEESRSNIEKIIQGMAASSLRCIAFAHKQILEEEIEYNNDEKTHPRLKEDELILLGVVGLKDPCRPGVLNAVKICKSAGVQIKMITGDNVFTAKAIATECGILQIEDEANYGEQVVEGVEFRNYSHEERMEKVDNILVMARSSPFDKLLMVQCLKQKNHVVAVTGDGTNDAPALKEADIGLAMGIQGTEVAKESSDIIILDDNFNSVATVLRWGRCVYNNIQKFIQFQLTVNVAALVINFIAAVSAGDVPLTAVQLLWVNLIMDTLGALALATERPTNELMQKQPVGRTAPLITNIMWRNLLFQALYQIAVLLILQFRGESIFNVTGEVNDTLIFNTFVLCQVFNEFNSRSMEKQNVFKGIHRNRLFIGIVGVTILLQVVMVEFLKKFADTEKLNLLQWVTCILIAAVSWPIGWIVKCIPVPEEPVFEIIRRSIVTFKRNM</sequence>
<comment type="similarity">
    <text evidence="2 19">Belongs to the cation transport ATPase (P-type) (TC 3.A.3) family. Type IIB subfamily.</text>
</comment>
<keyword evidence="8 19" id="KW-0106">Calcium</keyword>
<dbReference type="Pfam" id="PF00122">
    <property type="entry name" value="E1-E2_ATPase"/>
    <property type="match status" value="1"/>
</dbReference>
<keyword evidence="13 19" id="KW-1133">Transmembrane helix</keyword>
<dbReference type="FunFam" id="3.40.1110.10:FF:000013">
    <property type="entry name" value="Calcium-transporting ATPase"/>
    <property type="match status" value="1"/>
</dbReference>
<dbReference type="FunFam" id="1.20.1110.10:FF:000039">
    <property type="entry name" value="Calcium-transporting ATPase"/>
    <property type="match status" value="1"/>
</dbReference>
<dbReference type="PRINTS" id="PR00119">
    <property type="entry name" value="CATATPASE"/>
</dbReference>
<dbReference type="Gene3D" id="3.40.1110.10">
    <property type="entry name" value="Calcium-transporting ATPase, cytoplasmic domain N"/>
    <property type="match status" value="1"/>
</dbReference>
<evidence type="ECO:0000256" key="5">
    <source>
        <dbReference type="ARBA" id="ARBA00022692"/>
    </source>
</evidence>
<dbReference type="InterPro" id="IPR008250">
    <property type="entry name" value="ATPase_P-typ_transduc_dom_A_sf"/>
</dbReference>
<evidence type="ECO:0000256" key="19">
    <source>
        <dbReference type="RuleBase" id="RU361146"/>
    </source>
</evidence>
<evidence type="ECO:0000259" key="20">
    <source>
        <dbReference type="Pfam" id="PF00122"/>
    </source>
</evidence>
<evidence type="ECO:0000256" key="8">
    <source>
        <dbReference type="ARBA" id="ARBA00022837"/>
    </source>
</evidence>
<dbReference type="Gene3D" id="3.40.50.1000">
    <property type="entry name" value="HAD superfamily/HAD-like"/>
    <property type="match status" value="1"/>
</dbReference>
<reference evidence="23 24" key="1">
    <citation type="submission" date="2018-02" db="EMBL/GenBank/DDBJ databases">
        <title>Draft genome of wild Prunus yedoensis var. nudiflora.</title>
        <authorList>
            <person name="Baek S."/>
            <person name="Kim J.-H."/>
            <person name="Choi K."/>
            <person name="Kim G.-B."/>
            <person name="Cho A."/>
            <person name="Jang H."/>
            <person name="Shin C.-H."/>
            <person name="Yu H.-J."/>
            <person name="Mun J.-H."/>
        </authorList>
    </citation>
    <scope>NUCLEOTIDE SEQUENCE [LARGE SCALE GENOMIC DNA]</scope>
    <source>
        <strain evidence="24">cv. Jeju island</strain>
        <tissue evidence="23">Leaf</tissue>
    </source>
</reference>
<organism evidence="23 24">
    <name type="scientific">Prunus yedoensis var. nudiflora</name>
    <dbReference type="NCBI Taxonomy" id="2094558"/>
    <lineage>
        <taxon>Eukaryota</taxon>
        <taxon>Viridiplantae</taxon>
        <taxon>Streptophyta</taxon>
        <taxon>Embryophyta</taxon>
        <taxon>Tracheophyta</taxon>
        <taxon>Spermatophyta</taxon>
        <taxon>Magnoliopsida</taxon>
        <taxon>eudicotyledons</taxon>
        <taxon>Gunneridae</taxon>
        <taxon>Pentapetalae</taxon>
        <taxon>rosids</taxon>
        <taxon>fabids</taxon>
        <taxon>Rosales</taxon>
        <taxon>Rosaceae</taxon>
        <taxon>Amygdaloideae</taxon>
        <taxon>Amygdaleae</taxon>
        <taxon>Prunus</taxon>
    </lineage>
</organism>
<dbReference type="InterPro" id="IPR059000">
    <property type="entry name" value="ATPase_P-type_domA"/>
</dbReference>
<dbReference type="EC" id="7.2.2.10" evidence="19"/>
<comment type="subcellular location">
    <subcellularLocation>
        <location evidence="1 19">Membrane</location>
        <topology evidence="1 19">Multi-pass membrane protein</topology>
    </subcellularLocation>
</comment>
<dbReference type="SUPFAM" id="SSF56784">
    <property type="entry name" value="HAD-like"/>
    <property type="match status" value="1"/>
</dbReference>
<dbReference type="InterPro" id="IPR036412">
    <property type="entry name" value="HAD-like_sf"/>
</dbReference>
<evidence type="ECO:0000256" key="10">
    <source>
        <dbReference type="ARBA" id="ARBA00022842"/>
    </source>
</evidence>
<dbReference type="PANTHER" id="PTHR24093:SF455">
    <property type="entry name" value="CALCIUM-TRANSPORTING ATPASE 12, PLASMA MEMBRANE-TYPE"/>
    <property type="match status" value="1"/>
</dbReference>
<dbReference type="Pfam" id="PF13246">
    <property type="entry name" value="Cation_ATPase"/>
    <property type="match status" value="1"/>
</dbReference>
<evidence type="ECO:0000313" key="24">
    <source>
        <dbReference type="Proteomes" id="UP000250321"/>
    </source>
</evidence>
<dbReference type="Gene3D" id="2.70.150.10">
    <property type="entry name" value="Calcium-transporting ATPase, cytoplasmic transduction domain A"/>
    <property type="match status" value="1"/>
</dbReference>
<dbReference type="InterPro" id="IPR023214">
    <property type="entry name" value="HAD_sf"/>
</dbReference>
<feature type="transmembrane region" description="Helical" evidence="19">
    <location>
        <begin position="512"/>
        <end position="538"/>
    </location>
</feature>
<dbReference type="Gene3D" id="1.20.1110.10">
    <property type="entry name" value="Calcium-transporting ATPase, transmembrane domain"/>
    <property type="match status" value="2"/>
</dbReference>
<dbReference type="GO" id="GO:0005524">
    <property type="term" value="F:ATP binding"/>
    <property type="evidence" value="ECO:0007669"/>
    <property type="project" value="UniProtKB-KW"/>
</dbReference>
<dbReference type="GO" id="GO:0016887">
    <property type="term" value="F:ATP hydrolysis activity"/>
    <property type="evidence" value="ECO:0007669"/>
    <property type="project" value="InterPro"/>
</dbReference>
<feature type="transmembrane region" description="Helical" evidence="19">
    <location>
        <begin position="927"/>
        <end position="946"/>
    </location>
</feature>
<name>A0A314UR90_PRUYE</name>
<dbReference type="NCBIfam" id="TIGR01517">
    <property type="entry name" value="ATPase-IIB_Ca"/>
    <property type="match status" value="1"/>
</dbReference>
<accession>A0A314UR90</accession>
<evidence type="ECO:0000256" key="1">
    <source>
        <dbReference type="ARBA" id="ARBA00004141"/>
    </source>
</evidence>
<dbReference type="GO" id="GO:0046872">
    <property type="term" value="F:metal ion binding"/>
    <property type="evidence" value="ECO:0007669"/>
    <property type="project" value="UniProtKB-KW"/>
</dbReference>
<dbReference type="Pfam" id="PF00689">
    <property type="entry name" value="Cation_ATPase_C"/>
    <property type="match status" value="1"/>
</dbReference>
<comment type="function">
    <text evidence="19">Catalyzes the hydrolysis of ATP coupled with the transport of calcium.</text>
</comment>
<keyword evidence="4 19" id="KW-0109">Calcium transport</keyword>
<protein>
    <recommendedName>
        <fullName evidence="19">Calcium-transporting ATPase</fullName>
        <ecNumber evidence="19">7.2.2.10</ecNumber>
    </recommendedName>
</protein>
<keyword evidence="14" id="KW-0007">Acetylation</keyword>
<comment type="caution">
    <text evidence="23">The sequence shown here is derived from an EMBL/GenBank/DDBJ whole genome shotgun (WGS) entry which is preliminary data.</text>
</comment>
<evidence type="ECO:0000256" key="11">
    <source>
        <dbReference type="ARBA" id="ARBA00022860"/>
    </source>
</evidence>
<evidence type="ECO:0000256" key="6">
    <source>
        <dbReference type="ARBA" id="ARBA00022723"/>
    </source>
</evidence>
<dbReference type="SUPFAM" id="SSF81660">
    <property type="entry name" value="Metal cation-transporting ATPase, ATP-binding domain N"/>
    <property type="match status" value="1"/>
</dbReference>
<feature type="transmembrane region" description="Helical" evidence="19">
    <location>
        <begin position="1070"/>
        <end position="1090"/>
    </location>
</feature>
<feature type="domain" description="P-type ATPase A" evidence="20">
    <location>
        <begin position="342"/>
        <end position="441"/>
    </location>
</feature>
<evidence type="ECO:0000256" key="15">
    <source>
        <dbReference type="ARBA" id="ARBA00023065"/>
    </source>
</evidence>
<keyword evidence="9 19" id="KW-0067">ATP-binding</keyword>
<dbReference type="PANTHER" id="PTHR24093">
    <property type="entry name" value="CATION TRANSPORTING ATPASE"/>
    <property type="match status" value="1"/>
</dbReference>
<dbReference type="GO" id="GO:0005886">
    <property type="term" value="C:plasma membrane"/>
    <property type="evidence" value="ECO:0007669"/>
    <property type="project" value="TreeGrafter"/>
</dbReference>
<dbReference type="InterPro" id="IPR023298">
    <property type="entry name" value="ATPase_P-typ_TM_dom_sf"/>
</dbReference>
<dbReference type="GO" id="GO:0005516">
    <property type="term" value="F:calmodulin binding"/>
    <property type="evidence" value="ECO:0007669"/>
    <property type="project" value="UniProtKB-KW"/>
</dbReference>
<evidence type="ECO:0000259" key="22">
    <source>
        <dbReference type="Pfam" id="PF00690"/>
    </source>
</evidence>
<feature type="domain" description="Cation-transporting P-type ATPase N-terminal" evidence="22">
    <location>
        <begin position="222"/>
        <end position="290"/>
    </location>
</feature>
<dbReference type="STRING" id="2094558.A0A314UR90"/>
<dbReference type="SUPFAM" id="SSF81653">
    <property type="entry name" value="Calcium ATPase, transduction domain A"/>
    <property type="match status" value="1"/>
</dbReference>
<evidence type="ECO:0000256" key="13">
    <source>
        <dbReference type="ARBA" id="ARBA00022989"/>
    </source>
</evidence>
<keyword evidence="6" id="KW-0479">Metal-binding</keyword>
<dbReference type="Pfam" id="PF00690">
    <property type="entry name" value="Cation_ATPase_N"/>
    <property type="match status" value="1"/>
</dbReference>
<gene>
    <name evidence="23" type="ORF">Pyn_33099</name>
</gene>
<evidence type="ECO:0000256" key="12">
    <source>
        <dbReference type="ARBA" id="ARBA00022967"/>
    </source>
</evidence>
<dbReference type="CDD" id="cd02081">
    <property type="entry name" value="P-type_ATPase_Ca_PMCA-like"/>
    <property type="match status" value="1"/>
</dbReference>
<evidence type="ECO:0000313" key="23">
    <source>
        <dbReference type="EMBL" id="PQM40025.1"/>
    </source>
</evidence>
<evidence type="ECO:0000256" key="4">
    <source>
        <dbReference type="ARBA" id="ARBA00022568"/>
    </source>
</evidence>
<feature type="domain" description="Cation-transporting P-type ATPase C-terminal" evidence="21">
    <location>
        <begin position="923"/>
        <end position="1092"/>
    </location>
</feature>
<dbReference type="FunFam" id="2.70.150.10:FF:000006">
    <property type="entry name" value="Calcium-transporting ATPase"/>
    <property type="match status" value="1"/>
</dbReference>
<dbReference type="Proteomes" id="UP000250321">
    <property type="component" value="Unassembled WGS sequence"/>
</dbReference>
<evidence type="ECO:0000256" key="3">
    <source>
        <dbReference type="ARBA" id="ARBA00022448"/>
    </source>
</evidence>
<dbReference type="InterPro" id="IPR004014">
    <property type="entry name" value="ATPase_P-typ_cation-transptr_N"/>
</dbReference>
<keyword evidence="10" id="KW-0460">Magnesium</keyword>
<evidence type="ECO:0000256" key="17">
    <source>
        <dbReference type="ARBA" id="ARBA00048694"/>
    </source>
</evidence>
<keyword evidence="3 19" id="KW-0813">Transport</keyword>
<evidence type="ECO:0000256" key="16">
    <source>
        <dbReference type="ARBA" id="ARBA00023136"/>
    </source>
</evidence>
<dbReference type="InterPro" id="IPR006408">
    <property type="entry name" value="P-type_ATPase_IIB"/>
</dbReference>
<proteinExistence type="inferred from homology"/>
<evidence type="ECO:0000256" key="18">
    <source>
        <dbReference type="ARBA" id="ARBA00053300"/>
    </source>
</evidence>
<dbReference type="SUPFAM" id="SSF81665">
    <property type="entry name" value="Calcium ATPase, transmembrane domain M"/>
    <property type="match status" value="1"/>
</dbReference>
<keyword evidence="24" id="KW-1185">Reference proteome</keyword>
<keyword evidence="5 19" id="KW-0812">Transmembrane</keyword>
<feature type="transmembrane region" description="Helical" evidence="19">
    <location>
        <begin position="307"/>
        <end position="326"/>
    </location>
</feature>
<keyword evidence="12" id="KW-1278">Translocase</keyword>
<dbReference type="InterPro" id="IPR001757">
    <property type="entry name" value="P_typ_ATPase"/>
</dbReference>
<dbReference type="InterPro" id="IPR006068">
    <property type="entry name" value="ATPase_P-typ_cation-transptr_C"/>
</dbReference>
<feature type="transmembrane region" description="Helical" evidence="19">
    <location>
        <begin position="1040"/>
        <end position="1058"/>
    </location>
</feature>
<evidence type="ECO:0000256" key="9">
    <source>
        <dbReference type="ARBA" id="ARBA00022840"/>
    </source>
</evidence>
<feature type="transmembrane region" description="Helical" evidence="19">
    <location>
        <begin position="462"/>
        <end position="482"/>
    </location>
</feature>